<dbReference type="Proteomes" id="UP000070444">
    <property type="component" value="Unassembled WGS sequence"/>
</dbReference>
<evidence type="ECO:0000256" key="1">
    <source>
        <dbReference type="SAM" id="SignalP"/>
    </source>
</evidence>
<name>A0A137PEK3_CONC2</name>
<evidence type="ECO:0000313" key="3">
    <source>
        <dbReference type="Proteomes" id="UP000070444"/>
    </source>
</evidence>
<dbReference type="EMBL" id="KQ964437">
    <property type="protein sequence ID" value="KXN73436.1"/>
    <property type="molecule type" value="Genomic_DNA"/>
</dbReference>
<feature type="signal peptide" evidence="1">
    <location>
        <begin position="1"/>
        <end position="15"/>
    </location>
</feature>
<accession>A0A137PEK3</accession>
<feature type="chain" id="PRO_5013380172" evidence="1">
    <location>
        <begin position="16"/>
        <end position="104"/>
    </location>
</feature>
<gene>
    <name evidence="2" type="ORF">CONCODRAFT_167183</name>
</gene>
<reference evidence="2 3" key="1">
    <citation type="journal article" date="2015" name="Genome Biol. Evol.">
        <title>Phylogenomic analyses indicate that early fungi evolved digesting cell walls of algal ancestors of land plants.</title>
        <authorList>
            <person name="Chang Y."/>
            <person name="Wang S."/>
            <person name="Sekimoto S."/>
            <person name="Aerts A.L."/>
            <person name="Choi C."/>
            <person name="Clum A."/>
            <person name="LaButti K.M."/>
            <person name="Lindquist E.A."/>
            <person name="Yee Ngan C."/>
            <person name="Ohm R.A."/>
            <person name="Salamov A.A."/>
            <person name="Grigoriev I.V."/>
            <person name="Spatafora J.W."/>
            <person name="Berbee M.L."/>
        </authorList>
    </citation>
    <scope>NUCLEOTIDE SEQUENCE [LARGE SCALE GENOMIC DNA]</scope>
    <source>
        <strain evidence="2 3">NRRL 28638</strain>
    </source>
</reference>
<protein>
    <submittedName>
        <fullName evidence="2">Uncharacterized protein</fullName>
    </submittedName>
</protein>
<keyword evidence="3" id="KW-1185">Reference proteome</keyword>
<dbReference type="AlphaFoldDB" id="A0A137PEK3"/>
<sequence length="104" mass="10237">MNLLLIASIVPSILAAPLVVSALNPEMTSVKNVNYSGGSGPYNTPSFNVQIGSGPFFASWNQPFSPLGGGPGGFGAGARFRGPGEYGIGAGFGGPGGFGVGAGF</sequence>
<proteinExistence type="predicted"/>
<keyword evidence="1" id="KW-0732">Signal</keyword>
<evidence type="ECO:0000313" key="2">
    <source>
        <dbReference type="EMBL" id="KXN73436.1"/>
    </source>
</evidence>
<organism evidence="2 3">
    <name type="scientific">Conidiobolus coronatus (strain ATCC 28846 / CBS 209.66 / NRRL 28638)</name>
    <name type="common">Delacroixia coronata</name>
    <dbReference type="NCBI Taxonomy" id="796925"/>
    <lineage>
        <taxon>Eukaryota</taxon>
        <taxon>Fungi</taxon>
        <taxon>Fungi incertae sedis</taxon>
        <taxon>Zoopagomycota</taxon>
        <taxon>Entomophthoromycotina</taxon>
        <taxon>Entomophthoromycetes</taxon>
        <taxon>Entomophthorales</taxon>
        <taxon>Ancylistaceae</taxon>
        <taxon>Conidiobolus</taxon>
    </lineage>
</organism>